<dbReference type="InterPro" id="IPR036615">
    <property type="entry name" value="Mur_ligase_C_dom_sf"/>
</dbReference>
<dbReference type="SUPFAM" id="SSF53244">
    <property type="entry name" value="MurD-like peptide ligases, peptide-binding domain"/>
    <property type="match status" value="1"/>
</dbReference>
<dbReference type="SUPFAM" id="SSF51984">
    <property type="entry name" value="MurCD N-terminal domain"/>
    <property type="match status" value="1"/>
</dbReference>
<evidence type="ECO:0000256" key="3">
    <source>
        <dbReference type="ARBA" id="ARBA00022490"/>
    </source>
</evidence>
<dbReference type="Pfam" id="PF08245">
    <property type="entry name" value="Mur_ligase_M"/>
    <property type="match status" value="1"/>
</dbReference>
<keyword evidence="7 8" id="KW-0573">Peptidoglycan synthesis</keyword>
<dbReference type="EMBL" id="PDTI01000014">
    <property type="protein sequence ID" value="PIE63185.1"/>
    <property type="molecule type" value="Genomic_DNA"/>
</dbReference>
<comment type="catalytic activity">
    <reaction evidence="7 8">
        <text>UDP-N-acetyl-alpha-D-muramoyl-L-alanine + D-glutamate + ATP = UDP-N-acetyl-alpha-D-muramoyl-L-alanyl-D-glutamate + ADP + phosphate + H(+)</text>
        <dbReference type="Rhea" id="RHEA:16429"/>
        <dbReference type="ChEBI" id="CHEBI:15378"/>
        <dbReference type="ChEBI" id="CHEBI:29986"/>
        <dbReference type="ChEBI" id="CHEBI:30616"/>
        <dbReference type="ChEBI" id="CHEBI:43474"/>
        <dbReference type="ChEBI" id="CHEBI:83898"/>
        <dbReference type="ChEBI" id="CHEBI:83900"/>
        <dbReference type="ChEBI" id="CHEBI:456216"/>
        <dbReference type="EC" id="6.3.2.9"/>
    </reaction>
</comment>
<dbReference type="EC" id="6.3.2.9" evidence="7 8"/>
<keyword evidence="7 8" id="KW-0133">Cell shape</keyword>
<dbReference type="Pfam" id="PF21799">
    <property type="entry name" value="MurD-like_N"/>
    <property type="match status" value="1"/>
</dbReference>
<keyword evidence="4 7" id="KW-0436">Ligase</keyword>
<evidence type="ECO:0000256" key="5">
    <source>
        <dbReference type="ARBA" id="ARBA00022741"/>
    </source>
</evidence>
<proteinExistence type="inferred from homology"/>
<protein>
    <recommendedName>
        <fullName evidence="7 8">UDP-N-acetylmuramoylalanine--D-glutamate ligase</fullName>
        <ecNumber evidence="7 8">6.3.2.9</ecNumber>
    </recommendedName>
    <alternativeName>
        <fullName evidence="7">D-glutamic acid-adding enzyme</fullName>
    </alternativeName>
    <alternativeName>
        <fullName evidence="7">UDP-N-acetylmuramoyl-L-alanyl-D-glutamate synthetase</fullName>
    </alternativeName>
</protein>
<evidence type="ECO:0000256" key="6">
    <source>
        <dbReference type="ARBA" id="ARBA00022840"/>
    </source>
</evidence>
<dbReference type="UniPathway" id="UPA00219"/>
<dbReference type="GO" id="GO:0051301">
    <property type="term" value="P:cell division"/>
    <property type="evidence" value="ECO:0007669"/>
    <property type="project" value="UniProtKB-KW"/>
</dbReference>
<sequence>MINFSKPYELIVGLGACGLSMARFLHSRGHCVAATDIDGTKTNEAAALQKSGIPVMIGRHDQKMFDKASLIIPSPGIPLTMPFIKSAQARGVPIKGELDIFARYNTTPVIAITGTNGKTTTTELTAAMLDASGVSCFVGGNIGTPLVEYLMQGHPKDVVVAEISSFQLDLAQNFRPHTALLLNIAQDHLDRYPDFDAYTDAKWSVFKHMTALDTAVINDRITNVSTRTKTIGARIFTFSSTDRVIQGARIHNRGIDIHTGDISDTLAVDTFAGLPGIHNRENAAAAALGALSCGGTMKGIRQALKNFILPDHRIAFVREVDGIRFYNDSKATNVDAVLRALESFESHVILILGGREKGLDFAPLVPEVNARAKAVIGMGEAAGHIMAAFEGICPTYACPDMTCAVHQAVSVADKGDVVLLSPACASFDLYANYQERGEDFARIVHAMVPGQEVCHG</sequence>
<evidence type="ECO:0000256" key="7">
    <source>
        <dbReference type="HAMAP-Rule" id="MF_00639"/>
    </source>
</evidence>
<dbReference type="AlphaFoldDB" id="A0A2G6MT46"/>
<comment type="caution">
    <text evidence="11">The sequence shown here is derived from an EMBL/GenBank/DDBJ whole genome shotgun (WGS) entry which is preliminary data.</text>
</comment>
<dbReference type="GO" id="GO:0008764">
    <property type="term" value="F:UDP-N-acetylmuramoylalanine-D-glutamate ligase activity"/>
    <property type="evidence" value="ECO:0007669"/>
    <property type="project" value="UniProtKB-UniRule"/>
</dbReference>
<comment type="function">
    <text evidence="7 8">Cell wall formation. Catalyzes the addition of glutamate to the nucleotide precursor UDP-N-acetylmuramoyl-L-alanine (UMA).</text>
</comment>
<dbReference type="GO" id="GO:0009252">
    <property type="term" value="P:peptidoglycan biosynthetic process"/>
    <property type="evidence" value="ECO:0007669"/>
    <property type="project" value="UniProtKB-UniRule"/>
</dbReference>
<dbReference type="SUPFAM" id="SSF53623">
    <property type="entry name" value="MurD-like peptide ligases, catalytic domain"/>
    <property type="match status" value="1"/>
</dbReference>
<keyword evidence="5 7" id="KW-0547">Nucleotide-binding</keyword>
<dbReference type="NCBIfam" id="TIGR01087">
    <property type="entry name" value="murD"/>
    <property type="match status" value="1"/>
</dbReference>
<dbReference type="Gene3D" id="3.90.190.20">
    <property type="entry name" value="Mur ligase, C-terminal domain"/>
    <property type="match status" value="1"/>
</dbReference>
<dbReference type="Gene3D" id="3.40.1190.10">
    <property type="entry name" value="Mur-like, catalytic domain"/>
    <property type="match status" value="1"/>
</dbReference>
<dbReference type="Proteomes" id="UP000231203">
    <property type="component" value="Unassembled WGS sequence"/>
</dbReference>
<dbReference type="InterPro" id="IPR004101">
    <property type="entry name" value="Mur_ligase_C"/>
</dbReference>
<keyword evidence="7 8" id="KW-0961">Cell wall biogenesis/degradation</keyword>
<keyword evidence="7 8" id="KW-0131">Cell cycle</keyword>
<dbReference type="InterPro" id="IPR036565">
    <property type="entry name" value="Mur-like_cat_sf"/>
</dbReference>
<dbReference type="InterPro" id="IPR005762">
    <property type="entry name" value="MurD"/>
</dbReference>
<feature type="domain" description="Mur ligase C-terminal" evidence="9">
    <location>
        <begin position="312"/>
        <end position="424"/>
    </location>
</feature>
<evidence type="ECO:0000313" key="12">
    <source>
        <dbReference type="Proteomes" id="UP000231203"/>
    </source>
</evidence>
<feature type="binding site" evidence="7">
    <location>
        <begin position="114"/>
        <end position="120"/>
    </location>
    <ligand>
        <name>ATP</name>
        <dbReference type="ChEBI" id="CHEBI:30616"/>
    </ligand>
</feature>
<evidence type="ECO:0000259" key="10">
    <source>
        <dbReference type="Pfam" id="PF08245"/>
    </source>
</evidence>
<evidence type="ECO:0000256" key="4">
    <source>
        <dbReference type="ARBA" id="ARBA00022598"/>
    </source>
</evidence>
<comment type="pathway">
    <text evidence="2 7 8">Cell wall biogenesis; peptidoglycan biosynthesis.</text>
</comment>
<feature type="domain" description="Mur ligase central" evidence="10">
    <location>
        <begin position="112"/>
        <end position="288"/>
    </location>
</feature>
<evidence type="ECO:0000256" key="2">
    <source>
        <dbReference type="ARBA" id="ARBA00004752"/>
    </source>
</evidence>
<organism evidence="11 12">
    <name type="scientific">Desulfobacter postgatei</name>
    <dbReference type="NCBI Taxonomy" id="2293"/>
    <lineage>
        <taxon>Bacteria</taxon>
        <taxon>Pseudomonadati</taxon>
        <taxon>Thermodesulfobacteriota</taxon>
        <taxon>Desulfobacteria</taxon>
        <taxon>Desulfobacterales</taxon>
        <taxon>Desulfobacteraceae</taxon>
        <taxon>Desulfobacter</taxon>
    </lineage>
</organism>
<dbReference type="GO" id="GO:0071555">
    <property type="term" value="P:cell wall organization"/>
    <property type="evidence" value="ECO:0007669"/>
    <property type="project" value="UniProtKB-KW"/>
</dbReference>
<dbReference type="InterPro" id="IPR013221">
    <property type="entry name" value="Mur_ligase_cen"/>
</dbReference>
<gene>
    <name evidence="7 11" type="primary">murD</name>
    <name evidence="11" type="ORF">CSA25_01640</name>
</gene>
<dbReference type="GO" id="GO:0005737">
    <property type="term" value="C:cytoplasm"/>
    <property type="evidence" value="ECO:0007669"/>
    <property type="project" value="UniProtKB-SubCell"/>
</dbReference>
<dbReference type="Pfam" id="PF02875">
    <property type="entry name" value="Mur_ligase_C"/>
    <property type="match status" value="1"/>
</dbReference>
<comment type="similarity">
    <text evidence="7">Belongs to the MurCDEF family.</text>
</comment>
<dbReference type="HAMAP" id="MF_00639">
    <property type="entry name" value="MurD"/>
    <property type="match status" value="1"/>
</dbReference>
<dbReference type="GO" id="GO:0005524">
    <property type="term" value="F:ATP binding"/>
    <property type="evidence" value="ECO:0007669"/>
    <property type="project" value="UniProtKB-UniRule"/>
</dbReference>
<comment type="subcellular location">
    <subcellularLocation>
        <location evidence="1 7 8">Cytoplasm</location>
    </subcellularLocation>
</comment>
<keyword evidence="3 7" id="KW-0963">Cytoplasm</keyword>
<keyword evidence="7 8" id="KW-0132">Cell division</keyword>
<name>A0A2G6MT46_9BACT</name>
<evidence type="ECO:0000256" key="1">
    <source>
        <dbReference type="ARBA" id="ARBA00004496"/>
    </source>
</evidence>
<evidence type="ECO:0000313" key="11">
    <source>
        <dbReference type="EMBL" id="PIE63185.1"/>
    </source>
</evidence>
<accession>A0A2G6MT46</accession>
<reference evidence="11 12" key="1">
    <citation type="submission" date="2017-10" db="EMBL/GenBank/DDBJ databases">
        <title>Novel microbial diversity and functional potential in the marine mammal oral microbiome.</title>
        <authorList>
            <person name="Dudek N.K."/>
            <person name="Sun C.L."/>
            <person name="Burstein D."/>
            <person name="Kantor R.S."/>
            <person name="Aliaga Goltsman D.S."/>
            <person name="Bik E.M."/>
            <person name="Thomas B.C."/>
            <person name="Banfield J.F."/>
            <person name="Relman D.A."/>
        </authorList>
    </citation>
    <scope>NUCLEOTIDE SEQUENCE [LARGE SCALE GENOMIC DNA]</scope>
    <source>
        <strain evidence="11">DOLJORAL78_47_202</strain>
    </source>
</reference>
<evidence type="ECO:0000259" key="9">
    <source>
        <dbReference type="Pfam" id="PF02875"/>
    </source>
</evidence>
<evidence type="ECO:0000256" key="8">
    <source>
        <dbReference type="RuleBase" id="RU003664"/>
    </source>
</evidence>
<dbReference type="GO" id="GO:0008360">
    <property type="term" value="P:regulation of cell shape"/>
    <property type="evidence" value="ECO:0007669"/>
    <property type="project" value="UniProtKB-KW"/>
</dbReference>
<keyword evidence="6 7" id="KW-0067">ATP-binding</keyword>
<dbReference type="PANTHER" id="PTHR43692">
    <property type="entry name" value="UDP-N-ACETYLMURAMOYLALANINE--D-GLUTAMATE LIGASE"/>
    <property type="match status" value="1"/>
</dbReference>
<dbReference type="Gene3D" id="3.40.50.720">
    <property type="entry name" value="NAD(P)-binding Rossmann-like Domain"/>
    <property type="match status" value="1"/>
</dbReference>
<dbReference type="PANTHER" id="PTHR43692:SF1">
    <property type="entry name" value="UDP-N-ACETYLMURAMOYLALANINE--D-GLUTAMATE LIGASE"/>
    <property type="match status" value="1"/>
</dbReference>